<proteinExistence type="predicted"/>
<dbReference type="SUPFAM" id="SSF56219">
    <property type="entry name" value="DNase I-like"/>
    <property type="match status" value="1"/>
</dbReference>
<feature type="region of interest" description="Disordered" evidence="1">
    <location>
        <begin position="1"/>
        <end position="73"/>
    </location>
</feature>
<protein>
    <recommendedName>
        <fullName evidence="3">Endonuclease/exonuclease/phosphatase domain-containing protein</fullName>
    </recommendedName>
</protein>
<evidence type="ECO:0008006" key="3">
    <source>
        <dbReference type="Google" id="ProtNLM"/>
    </source>
</evidence>
<evidence type="ECO:0000256" key="1">
    <source>
        <dbReference type="SAM" id="MobiDB-lite"/>
    </source>
</evidence>
<dbReference type="InterPro" id="IPR036691">
    <property type="entry name" value="Endo/exonu/phosph_ase_sf"/>
</dbReference>
<organism evidence="2">
    <name type="scientific">Vitis vinifera</name>
    <name type="common">Grape</name>
    <dbReference type="NCBI Taxonomy" id="29760"/>
    <lineage>
        <taxon>Eukaryota</taxon>
        <taxon>Viridiplantae</taxon>
        <taxon>Streptophyta</taxon>
        <taxon>Embryophyta</taxon>
        <taxon>Tracheophyta</taxon>
        <taxon>Spermatophyta</taxon>
        <taxon>Magnoliopsida</taxon>
        <taxon>eudicotyledons</taxon>
        <taxon>Gunneridae</taxon>
        <taxon>Pentapetalae</taxon>
        <taxon>rosids</taxon>
        <taxon>Vitales</taxon>
        <taxon>Vitaceae</taxon>
        <taxon>Viteae</taxon>
        <taxon>Vitis</taxon>
    </lineage>
</organism>
<name>A5BUJ1_VITVI</name>
<dbReference type="Gene3D" id="3.60.10.10">
    <property type="entry name" value="Endonuclease/exonuclease/phosphatase"/>
    <property type="match status" value="1"/>
</dbReference>
<evidence type="ECO:0000313" key="2">
    <source>
        <dbReference type="EMBL" id="CAN61784.1"/>
    </source>
</evidence>
<dbReference type="PANTHER" id="PTHR33710">
    <property type="entry name" value="BNAC02G09200D PROTEIN"/>
    <property type="match status" value="1"/>
</dbReference>
<reference evidence="2" key="1">
    <citation type="journal article" date="2007" name="PLoS ONE">
        <title>The first genome sequence of an elite grapevine cultivar (Pinot noir Vitis vinifera L.): coping with a highly heterozygous genome.</title>
        <authorList>
            <person name="Velasco R."/>
            <person name="Zharkikh A."/>
            <person name="Troggio M."/>
            <person name="Cartwright D.A."/>
            <person name="Cestaro A."/>
            <person name="Pruss D."/>
            <person name="Pindo M."/>
            <person name="FitzGerald L.M."/>
            <person name="Vezzulli S."/>
            <person name="Reid J."/>
            <person name="Malacarne G."/>
            <person name="Iliev D."/>
            <person name="Coppola G."/>
            <person name="Wardell B."/>
            <person name="Micheletti D."/>
            <person name="Macalma T."/>
            <person name="Facci M."/>
            <person name="Mitchell J.T."/>
            <person name="Perazzolli M."/>
            <person name="Eldredge G."/>
            <person name="Gatto P."/>
            <person name="Oyzerski R."/>
            <person name="Moretto M."/>
            <person name="Gutin N."/>
            <person name="Stefanini M."/>
            <person name="Chen Y."/>
            <person name="Segala C."/>
            <person name="Davenport C."/>
            <person name="Dematte L."/>
            <person name="Mraz A."/>
            <person name="Battilana J."/>
            <person name="Stormo K."/>
            <person name="Costa F."/>
            <person name="Tao Q."/>
            <person name="Si-Ammour A."/>
            <person name="Harkins T."/>
            <person name="Lackey A."/>
            <person name="Perbost C."/>
            <person name="Taillon B."/>
            <person name="Stella A."/>
            <person name="Solovyev V."/>
            <person name="Fawcett J.A."/>
            <person name="Sterck L."/>
            <person name="Vandepoele K."/>
            <person name="Grando S.M."/>
            <person name="Toppo S."/>
            <person name="Moser C."/>
            <person name="Lanchbury J."/>
            <person name="Bogden R."/>
            <person name="Skolnick M."/>
            <person name="Sgaramella V."/>
            <person name="Bhatnagar S.K."/>
            <person name="Fontana P."/>
            <person name="Gutin A."/>
            <person name="Van de Peer Y."/>
            <person name="Salamini F."/>
            <person name="Viola R."/>
        </authorList>
    </citation>
    <scope>NUCLEOTIDE SEQUENCE</scope>
</reference>
<feature type="compositionally biased region" description="Low complexity" evidence="1">
    <location>
        <begin position="20"/>
        <end position="31"/>
    </location>
</feature>
<sequence length="437" mass="48631">MSIDLGHGSPICPPCRRRGALAPSPALASSSVPDRNPLRVASPQMDAPPPVNGSSPSVEARNPQEGKGFLPGLLEPTLREGEATPMKDGSTEIPNPDLEKDVAKQRNLSAAPPCAEGWSEEELSKLFHFSKVLGMPVEGHEVEILALLKNLKLRTGNTKVKEMSLQMVKSVSVGRFLNWASLDSRGAAGGLLLFWDNRVMENLEVESGVYGSVIGSEKEDFWEELEAIRDLWDDPWRVGRDFNSVRFPEEIRNAPSLIAEMKRFLEVIGELGLRDSPLTGGPFTWIGGLNSQAASRLDRFLISDQCEDHFSAITQSTLPCMVFDHSPIVLEAGGFSSRKSPFRFENMWLKIDGFKDLVRSWWNGYSVESYSSHCIAEKLKALKKDLKIWNKEVVDNVSSNRVEAFAFLQCWEAKEKENPLNPGDMEAKNLALEDYKK</sequence>
<dbReference type="PANTHER" id="PTHR33710:SF71">
    <property type="entry name" value="ENDONUCLEASE_EXONUCLEASE_PHOSPHATASE DOMAIN-CONTAINING PROTEIN"/>
    <property type="match status" value="1"/>
</dbReference>
<gene>
    <name evidence="2" type="ORF">VITISV_012351</name>
</gene>
<dbReference type="AlphaFoldDB" id="A5BUJ1"/>
<dbReference type="EMBL" id="AM471693">
    <property type="protein sequence ID" value="CAN61784.1"/>
    <property type="molecule type" value="Genomic_DNA"/>
</dbReference>
<accession>A5BUJ1</accession>